<dbReference type="InterPro" id="IPR027266">
    <property type="entry name" value="TrmE/GcvT-like"/>
</dbReference>
<dbReference type="Pfam" id="PF10396">
    <property type="entry name" value="TrmE_N"/>
    <property type="match status" value="1"/>
</dbReference>
<dbReference type="EMBL" id="UGRI01000001">
    <property type="protein sequence ID" value="SUA25034.1"/>
    <property type="molecule type" value="Genomic_DNA"/>
</dbReference>
<dbReference type="InterPro" id="IPR018948">
    <property type="entry name" value="GTP-bd_TrmE_N"/>
</dbReference>
<gene>
    <name evidence="2" type="primary">trmE_2</name>
    <name evidence="2" type="ORF">NCTC11421_03042</name>
</gene>
<dbReference type="EC" id="3.6.-.-" evidence="2"/>
<name>A0A378W3H7_NEIGO</name>
<dbReference type="SUPFAM" id="SSF103025">
    <property type="entry name" value="Folate-binding domain"/>
    <property type="match status" value="1"/>
</dbReference>
<proteinExistence type="predicted"/>
<accession>A0A378W3H7</accession>
<feature type="domain" description="GTP-binding protein TrmE N-terminal" evidence="1">
    <location>
        <begin position="7"/>
        <end position="71"/>
    </location>
</feature>
<dbReference type="AlphaFoldDB" id="A0A378W3H7"/>
<sequence>MSDNVPTIAAVATAPGRGGVGVIRISGKNLLPMAQALCGKTPEPRVATYADFTDADGQAIDSGLLLFLPRRQVLRAKMSSSFRDTAGR</sequence>
<organism evidence="2">
    <name type="scientific">Neisseria gonorrhoeae</name>
    <dbReference type="NCBI Taxonomy" id="485"/>
    <lineage>
        <taxon>Bacteria</taxon>
        <taxon>Pseudomonadati</taxon>
        <taxon>Pseudomonadota</taxon>
        <taxon>Betaproteobacteria</taxon>
        <taxon>Neisseriales</taxon>
        <taxon>Neisseriaceae</taxon>
        <taxon>Neisseria</taxon>
    </lineage>
</organism>
<evidence type="ECO:0000313" key="2">
    <source>
        <dbReference type="EMBL" id="SUA25034.1"/>
    </source>
</evidence>
<dbReference type="Gene3D" id="3.30.1360.120">
    <property type="entry name" value="Probable tRNA modification gtpase trme, domain 1"/>
    <property type="match status" value="1"/>
</dbReference>
<reference evidence="2" key="1">
    <citation type="submission" date="2018-06" db="EMBL/GenBank/DDBJ databases">
        <authorList>
            <consortium name="Pathogen Informatics"/>
            <person name="Doyle S."/>
        </authorList>
    </citation>
    <scope>NUCLEOTIDE SEQUENCE [LARGE SCALE GENOMIC DNA]</scope>
    <source>
        <strain evidence="2">NCTC11421</strain>
    </source>
</reference>
<dbReference type="GO" id="GO:0016787">
    <property type="term" value="F:hydrolase activity"/>
    <property type="evidence" value="ECO:0007669"/>
    <property type="project" value="UniProtKB-KW"/>
</dbReference>
<protein>
    <submittedName>
        <fullName evidence="2">tRNA modification GTPase TrmE</fullName>
        <ecNumber evidence="2">3.6.-.-</ecNumber>
    </submittedName>
</protein>
<evidence type="ECO:0000259" key="1">
    <source>
        <dbReference type="Pfam" id="PF10396"/>
    </source>
</evidence>
<keyword evidence="2" id="KW-0378">Hydrolase</keyword>